<evidence type="ECO:0000256" key="38">
    <source>
        <dbReference type="ARBA" id="ARBA00048872"/>
    </source>
</evidence>
<evidence type="ECO:0000256" key="10">
    <source>
        <dbReference type="ARBA" id="ARBA00023098"/>
    </source>
</evidence>
<evidence type="ECO:0000313" key="44">
    <source>
        <dbReference type="Proteomes" id="UP000694866"/>
    </source>
</evidence>
<dbReference type="Proteomes" id="UP000694866">
    <property type="component" value="Unplaced"/>
</dbReference>
<evidence type="ECO:0000256" key="5">
    <source>
        <dbReference type="ARBA" id="ARBA00022692"/>
    </source>
</evidence>
<evidence type="ECO:0000256" key="12">
    <source>
        <dbReference type="ARBA" id="ARBA00023180"/>
    </source>
</evidence>
<evidence type="ECO:0000256" key="13">
    <source>
        <dbReference type="ARBA" id="ARBA00023369"/>
    </source>
</evidence>
<accession>A0A9R1SZC0</accession>
<keyword evidence="4" id="KW-1003">Cell membrane</keyword>
<proteinExistence type="inferred from homology"/>
<dbReference type="GO" id="GO:0004806">
    <property type="term" value="F:triacylglycerol lipase activity"/>
    <property type="evidence" value="ECO:0007669"/>
    <property type="project" value="UniProtKB-EC"/>
</dbReference>
<gene>
    <name evidence="45" type="primary">LOC105264766</name>
</gene>
<reference evidence="45" key="1">
    <citation type="submission" date="2025-08" db="UniProtKB">
        <authorList>
            <consortium name="RefSeq"/>
        </authorList>
    </citation>
    <scope>IDENTIFICATION</scope>
    <source>
        <strain evidence="45">USDA-PBARC FA_bdor</strain>
        <tissue evidence="45">Whole organism</tissue>
    </source>
</reference>
<evidence type="ECO:0000256" key="26">
    <source>
        <dbReference type="ARBA" id="ARBA00048015"/>
    </source>
</evidence>
<dbReference type="InterPro" id="IPR038885">
    <property type="entry name" value="PLB1"/>
</dbReference>
<comment type="similarity">
    <text evidence="2">Belongs to the 'GDSL' lipolytic enzyme family. Phospholipase B1 subfamily.</text>
</comment>
<evidence type="ECO:0000256" key="9">
    <source>
        <dbReference type="ARBA" id="ARBA00022989"/>
    </source>
</evidence>
<evidence type="ECO:0000256" key="6">
    <source>
        <dbReference type="ARBA" id="ARBA00022729"/>
    </source>
</evidence>
<dbReference type="CDD" id="cd01824">
    <property type="entry name" value="Phospholipase_B_like"/>
    <property type="match status" value="1"/>
</dbReference>
<dbReference type="GO" id="GO:0006644">
    <property type="term" value="P:phospholipid metabolic process"/>
    <property type="evidence" value="ECO:0007669"/>
    <property type="project" value="TreeGrafter"/>
</dbReference>
<evidence type="ECO:0000256" key="24">
    <source>
        <dbReference type="ARBA" id="ARBA00047459"/>
    </source>
</evidence>
<evidence type="ECO:0000256" key="15">
    <source>
        <dbReference type="ARBA" id="ARBA00023422"/>
    </source>
</evidence>
<evidence type="ECO:0000256" key="29">
    <source>
        <dbReference type="ARBA" id="ARBA00048227"/>
    </source>
</evidence>
<comment type="catalytic activity">
    <reaction evidence="41">
        <text>1,3-di-(9Z-octadecenoyl)-glycerol + H2O = 1-(9Z-octadecenoyl)-glycerol + (9Z)-octadecenoate + H(+)</text>
        <dbReference type="Rhea" id="RHEA:39939"/>
        <dbReference type="ChEBI" id="CHEBI:15377"/>
        <dbReference type="ChEBI" id="CHEBI:15378"/>
        <dbReference type="ChEBI" id="CHEBI:30823"/>
        <dbReference type="ChEBI" id="CHEBI:75342"/>
        <dbReference type="ChEBI" id="CHEBI:75735"/>
    </reaction>
    <physiologicalReaction direction="left-to-right" evidence="41">
        <dbReference type="Rhea" id="RHEA:39940"/>
    </physiologicalReaction>
</comment>
<dbReference type="AlphaFoldDB" id="A0A9R1SZC0"/>
<evidence type="ECO:0000256" key="21">
    <source>
        <dbReference type="ARBA" id="ARBA00047324"/>
    </source>
</evidence>
<dbReference type="Pfam" id="PF00657">
    <property type="entry name" value="Lipase_GDSL"/>
    <property type="match status" value="1"/>
</dbReference>
<evidence type="ECO:0000256" key="8">
    <source>
        <dbReference type="ARBA" id="ARBA00022801"/>
    </source>
</evidence>
<dbReference type="GeneID" id="105264766"/>
<sequence length="410" mass="46021">MYKLPVAVIVFLISCNSPVITQRSALDNFFSISMLRSFKEWLSSSIGNTGDPNGVAYRAAQKLQRVQTPLSEDIPFPCNITAGRSKSVPTSVHKLRPGDIDVIGAMGDSLTAGFGLFGSDIHTMFVENRGATALGGGQGTWRDTLTVPNILKVFNPKLVGYCKSDAWTHQAKSEFNVAESGSMSEDMPFMAETLIKRIKNDARVDIKNHWKLVNIFLGANDFCSDMCWNPSAQATVENHRRDLVKTLRLLRDNLPRTLVSVVSTPHIKPVAEMQGRSMLCTLTFIIECACLTGAKWKDRKQEFYDIMWSFQQVDEDVANDAEFQREDFAVVSQPFFVNYTWPTLPDGTSDFRYMSTDCFHFSQLGNARMAYATWRNMLEPVGAKSHFWSDVGTLPCPSEERPYIATLWNS</sequence>
<evidence type="ECO:0000256" key="31">
    <source>
        <dbReference type="ARBA" id="ARBA00048374"/>
    </source>
</evidence>
<keyword evidence="12" id="KW-0325">Glycoprotein</keyword>
<evidence type="ECO:0000256" key="30">
    <source>
        <dbReference type="ARBA" id="ARBA00048362"/>
    </source>
</evidence>
<comment type="subcellular location">
    <subcellularLocation>
        <location evidence="1">Apical cell membrane</location>
        <topology evidence="1">Single-pass type I membrane protein</topology>
    </subcellularLocation>
</comment>
<evidence type="ECO:0000256" key="41">
    <source>
        <dbReference type="ARBA" id="ARBA00049372"/>
    </source>
</evidence>
<evidence type="ECO:0000256" key="35">
    <source>
        <dbReference type="ARBA" id="ARBA00048656"/>
    </source>
</evidence>
<evidence type="ECO:0000256" key="22">
    <source>
        <dbReference type="ARBA" id="ARBA00047363"/>
    </source>
</evidence>
<comment type="catalytic activity">
    <reaction evidence="37">
        <text>1,3-dihexadecanoyl-2-(9Z-octadecenoyl)glycerol + H2O = 1,3-dihexadecanoylglycerol + (9Z)-octadecenoate + H(+)</text>
        <dbReference type="Rhea" id="RHEA:40983"/>
        <dbReference type="ChEBI" id="CHEBI:15377"/>
        <dbReference type="ChEBI" id="CHEBI:15378"/>
        <dbReference type="ChEBI" id="CHEBI:30823"/>
        <dbReference type="ChEBI" id="CHEBI:75688"/>
        <dbReference type="ChEBI" id="CHEBI:77619"/>
    </reaction>
    <physiologicalReaction direction="left-to-right" evidence="37">
        <dbReference type="Rhea" id="RHEA:40984"/>
    </physiologicalReaction>
</comment>
<evidence type="ECO:0000256" key="20">
    <source>
        <dbReference type="ARBA" id="ARBA00045916"/>
    </source>
</evidence>
<evidence type="ECO:0000256" key="36">
    <source>
        <dbReference type="ARBA" id="ARBA00048699"/>
    </source>
</evidence>
<evidence type="ECO:0000256" key="43">
    <source>
        <dbReference type="SAM" id="SignalP"/>
    </source>
</evidence>
<dbReference type="RefSeq" id="XP_011300169.1">
    <property type="nucleotide sequence ID" value="XM_011301867.1"/>
</dbReference>
<evidence type="ECO:0000256" key="28">
    <source>
        <dbReference type="ARBA" id="ARBA00048058"/>
    </source>
</evidence>
<dbReference type="GO" id="GO:0004622">
    <property type="term" value="F:phosphatidylcholine lysophospholipase activity"/>
    <property type="evidence" value="ECO:0007669"/>
    <property type="project" value="UniProtKB-EC"/>
</dbReference>
<comment type="catalytic activity">
    <reaction evidence="30">
        <text>1-hexadecanoyl-2-(9Z,12Z-octadecadienoyl)-sn-glycero-3-phosphocholine + H2O = 2-(9Z,12Z-octadecadienoyl)-sn-glycero-3-phosphocholine + hexadecanoate + H(+)</text>
        <dbReference type="Rhea" id="RHEA:40971"/>
        <dbReference type="ChEBI" id="CHEBI:7896"/>
        <dbReference type="ChEBI" id="CHEBI:15377"/>
        <dbReference type="ChEBI" id="CHEBI:15378"/>
        <dbReference type="ChEBI" id="CHEBI:73002"/>
        <dbReference type="ChEBI" id="CHEBI:76084"/>
    </reaction>
    <physiologicalReaction direction="left-to-right" evidence="30">
        <dbReference type="Rhea" id="RHEA:40972"/>
    </physiologicalReaction>
</comment>
<keyword evidence="7" id="KW-0677">Repeat</keyword>
<evidence type="ECO:0000256" key="18">
    <source>
        <dbReference type="ARBA" id="ARBA00031485"/>
    </source>
</evidence>
<dbReference type="OrthoDB" id="10265800at2759"/>
<keyword evidence="5" id="KW-0812">Transmembrane</keyword>
<comment type="catalytic activity">
    <reaction evidence="33">
        <text>a 1-acyl-sn-glycero-3-phosphocholine + H2O = sn-glycerol 3-phosphocholine + a fatty acid + H(+)</text>
        <dbReference type="Rhea" id="RHEA:15177"/>
        <dbReference type="ChEBI" id="CHEBI:15377"/>
        <dbReference type="ChEBI" id="CHEBI:15378"/>
        <dbReference type="ChEBI" id="CHEBI:16870"/>
        <dbReference type="ChEBI" id="CHEBI:28868"/>
        <dbReference type="ChEBI" id="CHEBI:58168"/>
        <dbReference type="EC" id="3.1.1.5"/>
    </reaction>
    <physiologicalReaction direction="left-to-right" evidence="33">
        <dbReference type="Rhea" id="RHEA:15178"/>
    </physiologicalReaction>
</comment>
<evidence type="ECO:0000256" key="37">
    <source>
        <dbReference type="ARBA" id="ARBA00048869"/>
    </source>
</evidence>
<feature type="chain" id="PRO_5040459060" description="Phospholipase B1, membrane-associated" evidence="43">
    <location>
        <begin position="22"/>
        <end position="410"/>
    </location>
</feature>
<keyword evidence="44" id="KW-1185">Reference proteome</keyword>
<evidence type="ECO:0000256" key="27">
    <source>
        <dbReference type="ARBA" id="ARBA00048049"/>
    </source>
</evidence>
<keyword evidence="8" id="KW-0378">Hydrolase</keyword>
<comment type="catalytic activity">
    <reaction evidence="13">
        <text>a triacylglycerol + H2O = a diacylglycerol + a fatty acid + H(+)</text>
        <dbReference type="Rhea" id="RHEA:12044"/>
        <dbReference type="ChEBI" id="CHEBI:15377"/>
        <dbReference type="ChEBI" id="CHEBI:15378"/>
        <dbReference type="ChEBI" id="CHEBI:17855"/>
        <dbReference type="ChEBI" id="CHEBI:18035"/>
        <dbReference type="ChEBI" id="CHEBI:28868"/>
        <dbReference type="EC" id="3.1.1.3"/>
    </reaction>
    <physiologicalReaction direction="left-to-right" evidence="13">
        <dbReference type="Rhea" id="RHEA:12045"/>
    </physiologicalReaction>
</comment>
<comment type="catalytic activity">
    <reaction evidence="14">
        <text>1-hexadecanoyl-2-(9Z,12Z-octadecadienoyl)-sn-glycero-3-phosphocholine + H2O = (9Z,12Z)-octadecadienoate + 1-hexadecanoyl-sn-glycero-3-phosphocholine + H(+)</text>
        <dbReference type="Rhea" id="RHEA:40811"/>
        <dbReference type="ChEBI" id="CHEBI:15377"/>
        <dbReference type="ChEBI" id="CHEBI:15378"/>
        <dbReference type="ChEBI" id="CHEBI:30245"/>
        <dbReference type="ChEBI" id="CHEBI:72998"/>
        <dbReference type="ChEBI" id="CHEBI:73002"/>
    </reaction>
    <physiologicalReaction direction="left-to-right" evidence="14">
        <dbReference type="Rhea" id="RHEA:40812"/>
    </physiologicalReaction>
</comment>
<comment type="catalytic activity">
    <reaction evidence="27">
        <text>a 1-O-alkyl-2-acyl-sn-glycero-3-phosphocholine + H2O = a 1-O-alkyl-sn-glycero-3-phosphocholine + a fatty acid + H(+)</text>
        <dbReference type="Rhea" id="RHEA:36231"/>
        <dbReference type="ChEBI" id="CHEBI:15377"/>
        <dbReference type="ChEBI" id="CHEBI:15378"/>
        <dbReference type="ChEBI" id="CHEBI:28868"/>
        <dbReference type="ChEBI" id="CHEBI:30909"/>
        <dbReference type="ChEBI" id="CHEBI:36702"/>
        <dbReference type="EC" id="3.1.1.4"/>
    </reaction>
    <physiologicalReaction direction="left-to-right" evidence="27">
        <dbReference type="Rhea" id="RHEA:36232"/>
    </physiologicalReaction>
</comment>
<dbReference type="InterPro" id="IPR001087">
    <property type="entry name" value="GDSL"/>
</dbReference>
<evidence type="ECO:0000256" key="40">
    <source>
        <dbReference type="ARBA" id="ARBA00049363"/>
    </source>
</evidence>
<keyword evidence="10" id="KW-0443">Lipid metabolism</keyword>
<dbReference type="SUPFAM" id="SSF52266">
    <property type="entry name" value="SGNH hydrolase"/>
    <property type="match status" value="1"/>
</dbReference>
<evidence type="ECO:0000256" key="3">
    <source>
        <dbReference type="ARBA" id="ARBA00015133"/>
    </source>
</evidence>
<dbReference type="InterPro" id="IPR036514">
    <property type="entry name" value="SGNH_hydro_sf"/>
</dbReference>
<comment type="catalytic activity">
    <reaction evidence="28">
        <text>1,2-di-(9Z-octadecenoyl)-sn-glycero-3-phosphocholine + H2O = 1-(9Z-octadecenoyl)-sn-glycero-3-phosphocholine + (9Z)-octadecenoate + H(+)</text>
        <dbReference type="Rhea" id="RHEA:40923"/>
        <dbReference type="ChEBI" id="CHEBI:15377"/>
        <dbReference type="ChEBI" id="CHEBI:15378"/>
        <dbReference type="ChEBI" id="CHEBI:28610"/>
        <dbReference type="ChEBI" id="CHEBI:30823"/>
        <dbReference type="ChEBI" id="CHEBI:74669"/>
    </reaction>
    <physiologicalReaction direction="left-to-right" evidence="28">
        <dbReference type="Rhea" id="RHEA:40924"/>
    </physiologicalReaction>
</comment>
<evidence type="ECO:0000256" key="34">
    <source>
        <dbReference type="ARBA" id="ARBA00048613"/>
    </source>
</evidence>
<keyword evidence="6 43" id="KW-0732">Signal</keyword>
<evidence type="ECO:0000256" key="23">
    <source>
        <dbReference type="ARBA" id="ARBA00047438"/>
    </source>
</evidence>
<comment type="catalytic activity">
    <reaction evidence="23">
        <text>1-(9Z-octadecenoyl)-glycerol + H2O = glycerol + (9Z)-octadecenoate + H(+)</text>
        <dbReference type="Rhea" id="RHEA:38487"/>
        <dbReference type="ChEBI" id="CHEBI:15377"/>
        <dbReference type="ChEBI" id="CHEBI:15378"/>
        <dbReference type="ChEBI" id="CHEBI:17754"/>
        <dbReference type="ChEBI" id="CHEBI:30823"/>
        <dbReference type="ChEBI" id="CHEBI:75342"/>
    </reaction>
    <physiologicalReaction direction="left-to-right" evidence="23">
        <dbReference type="Rhea" id="RHEA:38488"/>
    </physiologicalReaction>
</comment>
<name>A0A9R1SZC0_9HYME</name>
<keyword evidence="11" id="KW-0472">Membrane</keyword>
<dbReference type="FunFam" id="3.40.50.1110:FF:000005">
    <property type="entry name" value="Phospholipase B1"/>
    <property type="match status" value="1"/>
</dbReference>
<comment type="catalytic activity">
    <reaction evidence="40">
        <text>1,2-dihexadecanoyl-sn-glycero-3-phosphocholine + 2 H2O = sn-glycerol 3-phosphocholine + 2 hexadecanoate + 2 H(+)</text>
        <dbReference type="Rhea" id="RHEA:40975"/>
        <dbReference type="ChEBI" id="CHEBI:7896"/>
        <dbReference type="ChEBI" id="CHEBI:15377"/>
        <dbReference type="ChEBI" id="CHEBI:15378"/>
        <dbReference type="ChEBI" id="CHEBI:16870"/>
        <dbReference type="ChEBI" id="CHEBI:72999"/>
    </reaction>
    <physiologicalReaction direction="left-to-right" evidence="40">
        <dbReference type="Rhea" id="RHEA:40976"/>
    </physiologicalReaction>
</comment>
<comment type="catalytic activity">
    <reaction evidence="25">
        <text>2,3-di-(9Z)-octadecenoyl-sn-glycerol + H2O = 3-(9Z-octadecenoyl)-sn-glycerol + (9Z)-octadecenoate + H(+)</text>
        <dbReference type="Rhea" id="RHEA:42604"/>
        <dbReference type="ChEBI" id="CHEBI:15377"/>
        <dbReference type="ChEBI" id="CHEBI:15378"/>
        <dbReference type="ChEBI" id="CHEBI:30823"/>
        <dbReference type="ChEBI" id="CHEBI:75824"/>
        <dbReference type="ChEBI" id="CHEBI:75938"/>
    </reaction>
    <physiologicalReaction direction="left-to-right" evidence="25">
        <dbReference type="Rhea" id="RHEA:42605"/>
    </physiologicalReaction>
</comment>
<evidence type="ECO:0000256" key="11">
    <source>
        <dbReference type="ARBA" id="ARBA00023136"/>
    </source>
</evidence>
<evidence type="ECO:0000256" key="4">
    <source>
        <dbReference type="ARBA" id="ARBA00022475"/>
    </source>
</evidence>
<dbReference type="PROSITE" id="PS51257">
    <property type="entry name" value="PROKAR_LIPOPROTEIN"/>
    <property type="match status" value="1"/>
</dbReference>
<dbReference type="Gene3D" id="3.40.50.1110">
    <property type="entry name" value="SGNH hydrolase"/>
    <property type="match status" value="1"/>
</dbReference>
<comment type="catalytic activity">
    <reaction evidence="42">
        <text>2-(9Z-octadecenoyl)-glycerol + H2O = glycerol + (9Z)-octadecenoate + H(+)</text>
        <dbReference type="Rhea" id="RHEA:38491"/>
        <dbReference type="ChEBI" id="CHEBI:15377"/>
        <dbReference type="ChEBI" id="CHEBI:15378"/>
        <dbReference type="ChEBI" id="CHEBI:17754"/>
        <dbReference type="ChEBI" id="CHEBI:30823"/>
        <dbReference type="ChEBI" id="CHEBI:73990"/>
    </reaction>
    <physiologicalReaction direction="left-to-right" evidence="42">
        <dbReference type="Rhea" id="RHEA:38492"/>
    </physiologicalReaction>
</comment>
<evidence type="ECO:0000256" key="39">
    <source>
        <dbReference type="ARBA" id="ARBA00048939"/>
    </source>
</evidence>
<comment type="function">
    <text evidence="20">Calcium-independent membrane-associated phospholipase that catalyzes complete diacylation of phospholipids by hydrolyzing both sn-1 and sn-2 fatty acyl chains attached to the glycerol backbone (phospholipase B activity). Has dual phospholipase and lysophospholipase activities toward diacylphospholipids. Preferentially cleaves sn-2 ester bonds over sn-1 bonds. Acts as a lipase toward glycerolipid substrates. Hydrolyzes fatty acyl chains of diacylglycerols with preference for the sn-2 position and of triacylglycerols with not positional selectivity. May also hydrolyze long chain retinyl esters such as retinyl palmitate. May contribute to digestion of dietary phospholipids, glycerolipids and retinoids, facilitating lipid absorption at the brush border.</text>
</comment>
<comment type="catalytic activity">
    <reaction evidence="35">
        <text>1-hexadecanoyl-sn-glycero-3-phosphocholine + H2O = sn-glycerol 3-phosphocholine + hexadecanoate + H(+)</text>
        <dbReference type="Rhea" id="RHEA:40435"/>
        <dbReference type="ChEBI" id="CHEBI:7896"/>
        <dbReference type="ChEBI" id="CHEBI:15377"/>
        <dbReference type="ChEBI" id="CHEBI:15378"/>
        <dbReference type="ChEBI" id="CHEBI:16870"/>
        <dbReference type="ChEBI" id="CHEBI:72998"/>
    </reaction>
    <physiologicalReaction direction="left-to-right" evidence="35">
        <dbReference type="Rhea" id="RHEA:40436"/>
    </physiologicalReaction>
</comment>
<evidence type="ECO:0000256" key="1">
    <source>
        <dbReference type="ARBA" id="ARBA00004247"/>
    </source>
</evidence>
<evidence type="ECO:0000313" key="45">
    <source>
        <dbReference type="RefSeq" id="XP_011300169.1"/>
    </source>
</evidence>
<evidence type="ECO:0000256" key="19">
    <source>
        <dbReference type="ARBA" id="ARBA00033022"/>
    </source>
</evidence>
<dbReference type="GO" id="GO:0016324">
    <property type="term" value="C:apical plasma membrane"/>
    <property type="evidence" value="ECO:0007669"/>
    <property type="project" value="UniProtKB-SubCell"/>
</dbReference>
<feature type="signal peptide" evidence="43">
    <location>
        <begin position="1"/>
        <end position="21"/>
    </location>
</feature>
<evidence type="ECO:0000256" key="17">
    <source>
        <dbReference type="ARBA" id="ARBA00031182"/>
    </source>
</evidence>
<comment type="catalytic activity">
    <reaction evidence="34">
        <text>1-hexadecanoyl-2-(9Z-octadecenoyl)-sn-glycero-3-phosphoethanolamine + H2O = 1-hexadecanoyl-sn-glycero-3-phosphoethanolamine + (9Z)-octadecenoate + H(+)</text>
        <dbReference type="Rhea" id="RHEA:40911"/>
        <dbReference type="ChEBI" id="CHEBI:15377"/>
        <dbReference type="ChEBI" id="CHEBI:15378"/>
        <dbReference type="ChEBI" id="CHEBI:30823"/>
        <dbReference type="ChEBI" id="CHEBI:73004"/>
        <dbReference type="ChEBI" id="CHEBI:73007"/>
    </reaction>
    <physiologicalReaction direction="left-to-right" evidence="34">
        <dbReference type="Rhea" id="RHEA:40912"/>
    </physiologicalReaction>
</comment>
<evidence type="ECO:0000256" key="16">
    <source>
        <dbReference type="ARBA" id="ARBA00029723"/>
    </source>
</evidence>
<dbReference type="PANTHER" id="PTHR21325">
    <property type="entry name" value="PHOSPHOLIPASE B, PLB1"/>
    <property type="match status" value="1"/>
</dbReference>
<evidence type="ECO:0000256" key="42">
    <source>
        <dbReference type="ARBA" id="ARBA00049461"/>
    </source>
</evidence>
<evidence type="ECO:0000256" key="33">
    <source>
        <dbReference type="ARBA" id="ARBA00048454"/>
    </source>
</evidence>
<comment type="catalytic activity">
    <reaction evidence="38">
        <text>1-O-hexadecyl-2-(9Z)-octadecenoyl-sn-glycero-3-phosphocholine + H2O = 1-O-hexadecyl-sn-glycero-3-phosphocholine + (9Z)-octadecenoate + H(+)</text>
        <dbReference type="Rhea" id="RHEA:40915"/>
        <dbReference type="ChEBI" id="CHEBI:15377"/>
        <dbReference type="ChEBI" id="CHEBI:15378"/>
        <dbReference type="ChEBI" id="CHEBI:30823"/>
        <dbReference type="ChEBI" id="CHEBI:34112"/>
        <dbReference type="ChEBI" id="CHEBI:64496"/>
    </reaction>
    <physiologicalReaction direction="left-to-right" evidence="38">
        <dbReference type="Rhea" id="RHEA:40916"/>
    </physiologicalReaction>
</comment>
<protein>
    <recommendedName>
        <fullName evidence="3">Phospholipase B1, membrane-associated</fullName>
    </recommendedName>
    <alternativeName>
        <fullName evidence="16">Lysophospholipase</fullName>
    </alternativeName>
    <alternativeName>
        <fullName evidence="17">Phospholipase A2</fullName>
    </alternativeName>
    <alternativeName>
        <fullName evidence="19">Phospholipase B/lipase</fullName>
    </alternativeName>
    <alternativeName>
        <fullName evidence="18">Triacylglycerol lipase</fullName>
    </alternativeName>
</protein>
<comment type="catalytic activity">
    <reaction evidence="36">
        <text>1-hexadecanoyl-2-(9Z-octadecenoyl)-sn-glycero-3-phosphocholine + H2O = 1-hexadecanoyl-sn-glycero-3-phosphocholine + (9Z)-octadecenoate + H(+)</text>
        <dbReference type="Rhea" id="RHEA:38779"/>
        <dbReference type="ChEBI" id="CHEBI:15377"/>
        <dbReference type="ChEBI" id="CHEBI:15378"/>
        <dbReference type="ChEBI" id="CHEBI:30823"/>
        <dbReference type="ChEBI" id="CHEBI:72998"/>
        <dbReference type="ChEBI" id="CHEBI:73001"/>
    </reaction>
    <physiologicalReaction direction="left-to-right" evidence="36">
        <dbReference type="Rhea" id="RHEA:38780"/>
    </physiologicalReaction>
</comment>
<evidence type="ECO:0000256" key="32">
    <source>
        <dbReference type="ARBA" id="ARBA00048386"/>
    </source>
</evidence>
<dbReference type="KEGG" id="fas:105264766"/>
<comment type="catalytic activity">
    <reaction evidence="21">
        <text>1-hexadecanoyl-2-(9Z)-octadecenoyl-3-octadecanoyl-sn-glycerol + H2O = 2-(9Z-octadecenoyl)-3-octadecanoyl-sn-glycerol + hexadecanoate + H(+)</text>
        <dbReference type="Rhea" id="RHEA:41107"/>
        <dbReference type="ChEBI" id="CHEBI:7896"/>
        <dbReference type="ChEBI" id="CHEBI:15377"/>
        <dbReference type="ChEBI" id="CHEBI:15378"/>
        <dbReference type="ChEBI" id="CHEBI:75558"/>
        <dbReference type="ChEBI" id="CHEBI:77623"/>
    </reaction>
    <physiologicalReaction direction="left-to-right" evidence="21">
        <dbReference type="Rhea" id="RHEA:41108"/>
    </physiologicalReaction>
</comment>
<keyword evidence="9" id="KW-1133">Transmembrane helix</keyword>
<comment type="catalytic activity">
    <reaction evidence="15">
        <text>a 1,2-diacyl-sn-glycero-3-phosphocholine + H2O = a 1-acyl-sn-glycero-3-phosphocholine + a fatty acid + H(+)</text>
        <dbReference type="Rhea" id="RHEA:15801"/>
        <dbReference type="ChEBI" id="CHEBI:15377"/>
        <dbReference type="ChEBI" id="CHEBI:15378"/>
        <dbReference type="ChEBI" id="CHEBI:28868"/>
        <dbReference type="ChEBI" id="CHEBI:57643"/>
        <dbReference type="ChEBI" id="CHEBI:58168"/>
        <dbReference type="EC" id="3.1.1.4"/>
    </reaction>
    <physiologicalReaction direction="left-to-right" evidence="15">
        <dbReference type="Rhea" id="RHEA:15802"/>
    </physiologicalReaction>
</comment>
<comment type="catalytic activity">
    <reaction evidence="31">
        <text>1-octadecanoyl-2-(9Z,12Z)-octadecadienoyl-sn-glycerol + H2O = 1-octadecanoyl-sn-glycerol + (9Z,12Z)-octadecadienoate + H(+)</text>
        <dbReference type="Rhea" id="RHEA:40927"/>
        <dbReference type="ChEBI" id="CHEBI:15377"/>
        <dbReference type="ChEBI" id="CHEBI:15378"/>
        <dbReference type="ChEBI" id="CHEBI:30245"/>
        <dbReference type="ChEBI" id="CHEBI:75550"/>
        <dbReference type="ChEBI" id="CHEBI:77097"/>
    </reaction>
    <physiologicalReaction direction="left-to-right" evidence="31">
        <dbReference type="Rhea" id="RHEA:40928"/>
    </physiologicalReaction>
</comment>
<comment type="catalytic activity">
    <reaction evidence="22">
        <text>1,3-dihexadecanoyl-2-(9Z-octadecenoyl)glycerol + H2O = 1-hexadecanoyl-2-(9Z-octadecenoyl)-glycerol + hexadecanoate + H(+)</text>
        <dbReference type="Rhea" id="RHEA:40979"/>
        <dbReference type="ChEBI" id="CHEBI:7896"/>
        <dbReference type="ChEBI" id="CHEBI:15377"/>
        <dbReference type="ChEBI" id="CHEBI:15378"/>
        <dbReference type="ChEBI" id="CHEBI:75585"/>
        <dbReference type="ChEBI" id="CHEBI:75688"/>
    </reaction>
    <physiologicalReaction direction="left-to-right" evidence="22">
        <dbReference type="Rhea" id="RHEA:40980"/>
    </physiologicalReaction>
</comment>
<evidence type="ECO:0000256" key="2">
    <source>
        <dbReference type="ARBA" id="ARBA00009979"/>
    </source>
</evidence>
<dbReference type="GO" id="GO:0004623">
    <property type="term" value="F:phospholipase A2 activity"/>
    <property type="evidence" value="ECO:0007669"/>
    <property type="project" value="UniProtKB-EC"/>
</dbReference>
<evidence type="ECO:0000256" key="7">
    <source>
        <dbReference type="ARBA" id="ARBA00022737"/>
    </source>
</evidence>
<comment type="catalytic activity">
    <reaction evidence="26">
        <text>1-hexadecanoyl-2-(9Z-octadecenoyl)-sn-glycero-3-phospho-(1'-sn-glycerol) + H2O = 1-hexadecanoyl-sn-glycero-3-phospho-(1'-sn-glycerol) + (9Z)-octadecenoate + H(+)</text>
        <dbReference type="Rhea" id="RHEA:40919"/>
        <dbReference type="ChEBI" id="CHEBI:15377"/>
        <dbReference type="ChEBI" id="CHEBI:15378"/>
        <dbReference type="ChEBI" id="CHEBI:30823"/>
        <dbReference type="ChEBI" id="CHEBI:72841"/>
        <dbReference type="ChEBI" id="CHEBI:75158"/>
    </reaction>
    <physiologicalReaction direction="left-to-right" evidence="26">
        <dbReference type="Rhea" id="RHEA:40920"/>
    </physiologicalReaction>
</comment>
<organism evidence="44 45">
    <name type="scientific">Fopius arisanus</name>
    <dbReference type="NCBI Taxonomy" id="64838"/>
    <lineage>
        <taxon>Eukaryota</taxon>
        <taxon>Metazoa</taxon>
        <taxon>Ecdysozoa</taxon>
        <taxon>Arthropoda</taxon>
        <taxon>Hexapoda</taxon>
        <taxon>Insecta</taxon>
        <taxon>Pterygota</taxon>
        <taxon>Neoptera</taxon>
        <taxon>Endopterygota</taxon>
        <taxon>Hymenoptera</taxon>
        <taxon>Apocrita</taxon>
        <taxon>Ichneumonoidea</taxon>
        <taxon>Braconidae</taxon>
        <taxon>Opiinae</taxon>
        <taxon>Fopius</taxon>
    </lineage>
</organism>
<comment type="catalytic activity">
    <reaction evidence="29">
        <text>1,2-dihexadecanoyl-sn-glycero-3-phosphocholine + H2O = 1-hexadecanoyl-sn-glycero-3-phosphocholine + hexadecanoate + H(+)</text>
        <dbReference type="Rhea" id="RHEA:41223"/>
        <dbReference type="ChEBI" id="CHEBI:7896"/>
        <dbReference type="ChEBI" id="CHEBI:15377"/>
        <dbReference type="ChEBI" id="CHEBI:15378"/>
        <dbReference type="ChEBI" id="CHEBI:72998"/>
        <dbReference type="ChEBI" id="CHEBI:72999"/>
    </reaction>
    <physiologicalReaction direction="left-to-right" evidence="29">
        <dbReference type="Rhea" id="RHEA:41224"/>
    </physiologicalReaction>
</comment>
<comment type="catalytic activity">
    <reaction evidence="32">
        <text>1,2,3-tri-(9Z-octadecenoyl)-glycerol + H2O = di-(9Z)-octadecenoylglycerol + (9Z)-octadecenoate + H(+)</text>
        <dbReference type="Rhea" id="RHEA:38575"/>
        <dbReference type="ChEBI" id="CHEBI:15377"/>
        <dbReference type="ChEBI" id="CHEBI:15378"/>
        <dbReference type="ChEBI" id="CHEBI:30823"/>
        <dbReference type="ChEBI" id="CHEBI:53753"/>
        <dbReference type="ChEBI" id="CHEBI:75945"/>
    </reaction>
    <physiologicalReaction direction="left-to-right" evidence="32">
        <dbReference type="Rhea" id="RHEA:38576"/>
    </physiologicalReaction>
</comment>
<dbReference type="InterPro" id="IPR035547">
    <property type="entry name" value="Phospholipase_B"/>
</dbReference>
<evidence type="ECO:0000256" key="25">
    <source>
        <dbReference type="ARBA" id="ARBA00048011"/>
    </source>
</evidence>
<dbReference type="PANTHER" id="PTHR21325:SF31">
    <property type="entry name" value="GH22081P-RELATED"/>
    <property type="match status" value="1"/>
</dbReference>
<comment type="catalytic activity">
    <reaction evidence="39">
        <text>1-hexadecanoyl-2-(9Z)-octadecenoyl-3-octadecanoyl-sn-glycerol + H2O = 1-hexadecanoyl-3-octadecanoyl-sn-glycerol + (9Z)-octadecenoate + H(+)</text>
        <dbReference type="Rhea" id="RHEA:41103"/>
        <dbReference type="ChEBI" id="CHEBI:15377"/>
        <dbReference type="ChEBI" id="CHEBI:15378"/>
        <dbReference type="ChEBI" id="CHEBI:30823"/>
        <dbReference type="ChEBI" id="CHEBI:77623"/>
        <dbReference type="ChEBI" id="CHEBI:77624"/>
    </reaction>
    <physiologicalReaction direction="left-to-right" evidence="39">
        <dbReference type="Rhea" id="RHEA:41104"/>
    </physiologicalReaction>
</comment>
<comment type="catalytic activity">
    <reaction evidence="24">
        <text>1-hexadecanoyl-2-(9Z)-octadecenoyl-3-octadecanoyl-sn-glycerol + H2O = 1-hexadecanoyl-2-(9Z-octadecenoyl)-sn-glycerol + octadecanoate + H(+)</text>
        <dbReference type="Rhea" id="RHEA:41111"/>
        <dbReference type="ChEBI" id="CHEBI:15377"/>
        <dbReference type="ChEBI" id="CHEBI:15378"/>
        <dbReference type="ChEBI" id="CHEBI:25629"/>
        <dbReference type="ChEBI" id="CHEBI:75466"/>
        <dbReference type="ChEBI" id="CHEBI:77623"/>
    </reaction>
    <physiologicalReaction direction="left-to-right" evidence="24">
        <dbReference type="Rhea" id="RHEA:41112"/>
    </physiologicalReaction>
</comment>
<evidence type="ECO:0000256" key="14">
    <source>
        <dbReference type="ARBA" id="ARBA00023408"/>
    </source>
</evidence>